<reference evidence="7 8" key="1">
    <citation type="journal article" date="2016" name="Nat. Commun.">
        <title>Thousands of microbial genomes shed light on interconnected biogeochemical processes in an aquifer system.</title>
        <authorList>
            <person name="Anantharaman K."/>
            <person name="Brown C.T."/>
            <person name="Hug L.A."/>
            <person name="Sharon I."/>
            <person name="Castelle C.J."/>
            <person name="Probst A.J."/>
            <person name="Thomas B.C."/>
            <person name="Singh A."/>
            <person name="Wilkins M.J."/>
            <person name="Karaoz U."/>
            <person name="Brodie E.L."/>
            <person name="Williams K.H."/>
            <person name="Hubbard S.S."/>
            <person name="Banfield J.F."/>
        </authorList>
    </citation>
    <scope>NUCLEOTIDE SEQUENCE [LARGE SCALE GENOMIC DNA]</scope>
</reference>
<feature type="binding site" evidence="6">
    <location>
        <begin position="43"/>
        <end position="50"/>
    </location>
    <ligand>
        <name>substrate</name>
    </ligand>
</feature>
<feature type="binding site" evidence="6">
    <location>
        <begin position="192"/>
        <end position="193"/>
    </location>
    <ligand>
        <name>substrate</name>
    </ligand>
</feature>
<feature type="active site" description="Proton donor/acceptor" evidence="5">
    <location>
        <position position="122"/>
    </location>
</feature>
<dbReference type="PROSITE" id="PS00175">
    <property type="entry name" value="PG_MUTASE"/>
    <property type="match status" value="1"/>
</dbReference>
<dbReference type="CDD" id="cd07067">
    <property type="entry name" value="HP_PGM_like"/>
    <property type="match status" value="1"/>
</dbReference>
<keyword evidence="4" id="KW-0413">Isomerase</keyword>
<gene>
    <name evidence="7" type="ORF">A2713_01515</name>
</gene>
<feature type="binding site" evidence="6">
    <location>
        <begin position="148"/>
        <end position="149"/>
    </location>
    <ligand>
        <name>substrate</name>
    </ligand>
</feature>
<dbReference type="PANTHER" id="PTHR11931">
    <property type="entry name" value="PHOSPHOGLYCERATE MUTASE"/>
    <property type="match status" value="1"/>
</dbReference>
<dbReference type="InterPro" id="IPR001345">
    <property type="entry name" value="PG/BPGM_mutase_AS"/>
</dbReference>
<proteinExistence type="inferred from homology"/>
<dbReference type="Proteomes" id="UP000176444">
    <property type="component" value="Unassembled WGS sequence"/>
</dbReference>
<evidence type="ECO:0000256" key="3">
    <source>
        <dbReference type="ARBA" id="ARBA00023152"/>
    </source>
</evidence>
<dbReference type="Gene3D" id="3.40.50.1240">
    <property type="entry name" value="Phosphoglycerate mutase-like"/>
    <property type="match status" value="1"/>
</dbReference>
<dbReference type="SMART" id="SM00855">
    <property type="entry name" value="PGAM"/>
    <property type="match status" value="1"/>
</dbReference>
<evidence type="ECO:0000256" key="2">
    <source>
        <dbReference type="ARBA" id="ARBA00012028"/>
    </source>
</evidence>
<organism evidence="7 8">
    <name type="scientific">candidate division WWE3 bacterium RIFCSPHIGHO2_01_FULL_35_17</name>
    <dbReference type="NCBI Taxonomy" id="1802614"/>
    <lineage>
        <taxon>Bacteria</taxon>
        <taxon>Katanobacteria</taxon>
    </lineage>
</organism>
<dbReference type="InterPro" id="IPR029033">
    <property type="entry name" value="His_PPase_superfam"/>
</dbReference>
<evidence type="ECO:0000313" key="7">
    <source>
        <dbReference type="EMBL" id="OGC46711.1"/>
    </source>
</evidence>
<dbReference type="GO" id="GO:0004619">
    <property type="term" value="F:phosphoglycerate mutase activity"/>
    <property type="evidence" value="ECO:0007669"/>
    <property type="project" value="UniProtKB-EC"/>
</dbReference>
<dbReference type="EC" id="5.4.2.11" evidence="2"/>
<dbReference type="SUPFAM" id="SSF53254">
    <property type="entry name" value="Phosphoglycerate mutase-like"/>
    <property type="match status" value="1"/>
</dbReference>
<dbReference type="AlphaFoldDB" id="A0A1F4UNZ8"/>
<keyword evidence="3" id="KW-0324">Glycolysis</keyword>
<comment type="caution">
    <text evidence="7">The sequence shown here is derived from an EMBL/GenBank/DDBJ whole genome shotgun (WGS) entry which is preliminary data.</text>
</comment>
<protein>
    <recommendedName>
        <fullName evidence="2">phosphoglycerate mutase (2,3-diphosphoglycerate-dependent)</fullName>
        <ecNumber evidence="2">5.4.2.11</ecNumber>
    </recommendedName>
</protein>
<evidence type="ECO:0000256" key="4">
    <source>
        <dbReference type="ARBA" id="ARBA00023235"/>
    </source>
</evidence>
<dbReference type="EMBL" id="MEUX01000031">
    <property type="protein sequence ID" value="OGC46711.1"/>
    <property type="molecule type" value="Genomic_DNA"/>
</dbReference>
<accession>A0A1F4UNZ8</accession>
<evidence type="ECO:0000256" key="1">
    <source>
        <dbReference type="ARBA" id="ARBA00006717"/>
    </source>
</evidence>
<evidence type="ECO:0000256" key="5">
    <source>
        <dbReference type="PIRSR" id="PIRSR613078-1"/>
    </source>
</evidence>
<feature type="binding site" evidence="6">
    <location>
        <begin position="122"/>
        <end position="125"/>
    </location>
    <ligand>
        <name>substrate</name>
    </ligand>
</feature>
<name>A0A1F4UNZ8_UNCKA</name>
<feature type="active site" description="Tele-phosphohistidine intermediate" evidence="5">
    <location>
        <position position="44"/>
    </location>
</feature>
<feature type="binding site" evidence="6">
    <location>
        <position position="94"/>
    </location>
    <ligand>
        <name>substrate</name>
    </ligand>
</feature>
<evidence type="ECO:0000313" key="8">
    <source>
        <dbReference type="Proteomes" id="UP000176444"/>
    </source>
</evidence>
<dbReference type="InterPro" id="IPR005952">
    <property type="entry name" value="Phosphogly_mut1"/>
</dbReference>
<dbReference type="Pfam" id="PF00300">
    <property type="entry name" value="His_Phos_1"/>
    <property type="match status" value="1"/>
</dbReference>
<dbReference type="InterPro" id="IPR013078">
    <property type="entry name" value="His_Pase_superF_clade-1"/>
</dbReference>
<evidence type="ECO:0000256" key="6">
    <source>
        <dbReference type="PIRSR" id="PIRSR613078-2"/>
    </source>
</evidence>
<feature type="binding site" evidence="6">
    <location>
        <position position="133"/>
    </location>
    <ligand>
        <name>substrate</name>
    </ligand>
</feature>
<sequence>MDEEILTQIKKAAENSLKNPGKSDVALPKDKIGTNDNFIVVFRHGESEDNVRRIFSGWRDETDITEVGKKQAEALRSELNKLKIDVVITSDQVRSKHTAKIAFAKHPNLDNLVWKEDWRIKERNYGDLTGKSKEEAMAKNPKEAIKWRRGYETAPPGGESIKMVEMRVWPFLDELKERVKLEKINVALSTSGNSMRAIRQYFEPMTILQEMTVENPLGTDFALYRV</sequence>
<comment type="similarity">
    <text evidence="1">Belongs to the phosphoglycerate mutase family. BPG-dependent PGAM subfamily.</text>
</comment>
<dbReference type="GO" id="GO:0006096">
    <property type="term" value="P:glycolytic process"/>
    <property type="evidence" value="ECO:0007669"/>
    <property type="project" value="UniProtKB-KW"/>
</dbReference>